<organism evidence="1 2">
    <name type="scientific">Thermomonospora umbrina</name>
    <dbReference type="NCBI Taxonomy" id="111806"/>
    <lineage>
        <taxon>Bacteria</taxon>
        <taxon>Bacillati</taxon>
        <taxon>Actinomycetota</taxon>
        <taxon>Actinomycetes</taxon>
        <taxon>Streptosporangiales</taxon>
        <taxon>Thermomonosporaceae</taxon>
        <taxon>Thermomonospora</taxon>
    </lineage>
</organism>
<dbReference type="AlphaFoldDB" id="A0A3D9SY81"/>
<accession>A0A3D9SY81</accession>
<dbReference type="Gene3D" id="3.30.1310.10">
    <property type="entry name" value="Nucleoid-associated protein YbaB-like domain"/>
    <property type="match status" value="1"/>
</dbReference>
<reference evidence="1 2" key="1">
    <citation type="submission" date="2018-08" db="EMBL/GenBank/DDBJ databases">
        <title>Sequencing the genomes of 1000 actinobacteria strains.</title>
        <authorList>
            <person name="Klenk H.-P."/>
        </authorList>
    </citation>
    <scope>NUCLEOTIDE SEQUENCE [LARGE SCALE GENOMIC DNA]</scope>
    <source>
        <strain evidence="1 2">DSM 43927</strain>
    </source>
</reference>
<protein>
    <submittedName>
        <fullName evidence="1">YbaB/EbfC DNA-binding family protein</fullName>
    </submittedName>
</protein>
<dbReference type="OrthoDB" id="3829223at2"/>
<evidence type="ECO:0000313" key="1">
    <source>
        <dbReference type="EMBL" id="REE96571.1"/>
    </source>
</evidence>
<dbReference type="RefSeq" id="WP_116022197.1">
    <property type="nucleotide sequence ID" value="NZ_QTTT01000001.1"/>
</dbReference>
<dbReference type="SUPFAM" id="SSF82607">
    <property type="entry name" value="YbaB-like"/>
    <property type="match status" value="1"/>
</dbReference>
<sequence length="146" mass="15979">MTAGFGDFGNIDVDGFLGDAKQRFARVQEMQERLQELVGRAEGAEGRVRAEVSYGTGLSELVIDPRAMRISSGELAETIKAVIAAASADLQRQQNELMGELYGAELQQMTDPETAMAKAEQAKASYDKTMADVMGQLERMQRRMGL</sequence>
<keyword evidence="2" id="KW-1185">Reference proteome</keyword>
<dbReference type="Proteomes" id="UP000256661">
    <property type="component" value="Unassembled WGS sequence"/>
</dbReference>
<gene>
    <name evidence="1" type="ORF">DFJ69_2009</name>
</gene>
<comment type="caution">
    <text evidence="1">The sequence shown here is derived from an EMBL/GenBank/DDBJ whole genome shotgun (WGS) entry which is preliminary data.</text>
</comment>
<dbReference type="EMBL" id="QTTT01000001">
    <property type="protein sequence ID" value="REE96571.1"/>
    <property type="molecule type" value="Genomic_DNA"/>
</dbReference>
<name>A0A3D9SY81_9ACTN</name>
<evidence type="ECO:0000313" key="2">
    <source>
        <dbReference type="Proteomes" id="UP000256661"/>
    </source>
</evidence>
<proteinExistence type="predicted"/>
<dbReference type="InterPro" id="IPR036894">
    <property type="entry name" value="YbaB-like_sf"/>
</dbReference>
<keyword evidence="1" id="KW-0238">DNA-binding</keyword>
<dbReference type="InterPro" id="IPR004401">
    <property type="entry name" value="YbaB/EbfC"/>
</dbReference>
<dbReference type="GO" id="GO:0003677">
    <property type="term" value="F:DNA binding"/>
    <property type="evidence" value="ECO:0007669"/>
    <property type="project" value="UniProtKB-KW"/>
</dbReference>
<dbReference type="Pfam" id="PF02575">
    <property type="entry name" value="YbaB_DNA_bd"/>
    <property type="match status" value="1"/>
</dbReference>